<organism evidence="2 3">
    <name type="scientific">Athelia psychrophila</name>
    <dbReference type="NCBI Taxonomy" id="1759441"/>
    <lineage>
        <taxon>Eukaryota</taxon>
        <taxon>Fungi</taxon>
        <taxon>Dikarya</taxon>
        <taxon>Basidiomycota</taxon>
        <taxon>Agaricomycotina</taxon>
        <taxon>Agaricomycetes</taxon>
        <taxon>Agaricomycetidae</taxon>
        <taxon>Atheliales</taxon>
        <taxon>Atheliaceae</taxon>
        <taxon>Athelia</taxon>
    </lineage>
</organism>
<evidence type="ECO:0000313" key="3">
    <source>
        <dbReference type="Proteomes" id="UP000076532"/>
    </source>
</evidence>
<gene>
    <name evidence="2" type="ORF">FIBSPDRAFT_854121</name>
</gene>
<dbReference type="AlphaFoldDB" id="A0A166QJY4"/>
<dbReference type="EMBL" id="KV417510">
    <property type="protein sequence ID" value="KZP27239.1"/>
    <property type="molecule type" value="Genomic_DNA"/>
</dbReference>
<name>A0A166QJY4_9AGAM</name>
<dbReference type="OrthoDB" id="3945418at2759"/>
<proteinExistence type="predicted"/>
<accession>A0A166QJY4</accession>
<reference evidence="2 3" key="1">
    <citation type="journal article" date="2016" name="Mol. Biol. Evol.">
        <title>Comparative Genomics of Early-Diverging Mushroom-Forming Fungi Provides Insights into the Origins of Lignocellulose Decay Capabilities.</title>
        <authorList>
            <person name="Nagy L.G."/>
            <person name="Riley R."/>
            <person name="Tritt A."/>
            <person name="Adam C."/>
            <person name="Daum C."/>
            <person name="Floudas D."/>
            <person name="Sun H."/>
            <person name="Yadav J.S."/>
            <person name="Pangilinan J."/>
            <person name="Larsson K.H."/>
            <person name="Matsuura K."/>
            <person name="Barry K."/>
            <person name="Labutti K."/>
            <person name="Kuo R."/>
            <person name="Ohm R.A."/>
            <person name="Bhattacharya S.S."/>
            <person name="Shirouzu T."/>
            <person name="Yoshinaga Y."/>
            <person name="Martin F.M."/>
            <person name="Grigoriev I.V."/>
            <person name="Hibbett D.S."/>
        </authorList>
    </citation>
    <scope>NUCLEOTIDE SEQUENCE [LARGE SCALE GENOMIC DNA]</scope>
    <source>
        <strain evidence="2 3">CBS 109695</strain>
    </source>
</reference>
<keyword evidence="3" id="KW-1185">Reference proteome</keyword>
<feature type="region of interest" description="Disordered" evidence="1">
    <location>
        <begin position="114"/>
        <end position="139"/>
    </location>
</feature>
<dbReference type="STRING" id="436010.A0A166QJY4"/>
<evidence type="ECO:0000313" key="2">
    <source>
        <dbReference type="EMBL" id="KZP27239.1"/>
    </source>
</evidence>
<dbReference type="Proteomes" id="UP000076532">
    <property type="component" value="Unassembled WGS sequence"/>
</dbReference>
<sequence length="139" mass="15186">MSRRPDTVVKLQAELDAAMPDPLSIRVIPSPTSKHSISHESFDLMGYALPPGTGIATWACFMNSRPRRVPPAAHLPPQPVALHDRGPTRADAGAFLAFPRGILDLWEHGACDDNDAHYSPGTLRSTRRKGQMRRDGPEG</sequence>
<evidence type="ECO:0000256" key="1">
    <source>
        <dbReference type="SAM" id="MobiDB-lite"/>
    </source>
</evidence>
<protein>
    <submittedName>
        <fullName evidence="2">Uncharacterized protein</fullName>
    </submittedName>
</protein>